<accession>A0A109UH72</accession>
<dbReference type="RefSeq" id="WP_067633006.1">
    <property type="nucleotide sequence ID" value="NZ_CP013213.1"/>
</dbReference>
<organism evidence="1 2">
    <name type="scientific">Erysipelothrix larvae</name>
    <dbReference type="NCBI Taxonomy" id="1514105"/>
    <lineage>
        <taxon>Bacteria</taxon>
        <taxon>Bacillati</taxon>
        <taxon>Bacillota</taxon>
        <taxon>Erysipelotrichia</taxon>
        <taxon>Erysipelotrichales</taxon>
        <taxon>Erysipelotrichaceae</taxon>
        <taxon>Erysipelothrix</taxon>
    </lineage>
</organism>
<keyword evidence="2" id="KW-1185">Reference proteome</keyword>
<dbReference type="Gene3D" id="3.20.20.70">
    <property type="entry name" value="Aldolase class I"/>
    <property type="match status" value="1"/>
</dbReference>
<dbReference type="EMBL" id="CP013213">
    <property type="protein sequence ID" value="AMC93842.1"/>
    <property type="molecule type" value="Genomic_DNA"/>
</dbReference>
<evidence type="ECO:0000313" key="2">
    <source>
        <dbReference type="Proteomes" id="UP000063781"/>
    </source>
</evidence>
<dbReference type="OrthoDB" id="6580179at2"/>
<dbReference type="Proteomes" id="UP000063781">
    <property type="component" value="Chromosome"/>
</dbReference>
<evidence type="ECO:0000313" key="1">
    <source>
        <dbReference type="EMBL" id="AMC93842.1"/>
    </source>
</evidence>
<gene>
    <name evidence="1" type="ORF">AOC36_07545</name>
</gene>
<sequence length="244" mass="26124">MLKFYKNKLCLNVLANSVENAKAIYEACDGHVCVGVLSSNYDSIEEAVNDMLQYCDVINNNVSIGLGGGNPKQADMVWRIGAHVPATHINQVFTSVSATRATCINEHAHINALVSPSGTPGKVIISTGANASRAQKPAIVCIETAIAMIQDMGGNSIKFFPMKGLSTKDEYIAVCEACAKHKFALEPTGGLDLDNLEEVLRIALDAGVPKIIPHVYSSIIDQESGSTKINDVQTIMNIFDAVTE</sequence>
<dbReference type="InterPro" id="IPR010763">
    <property type="entry name" value="DgaF"/>
</dbReference>
<reference evidence="1 2" key="1">
    <citation type="submission" date="2015-10" db="EMBL/GenBank/DDBJ databases">
        <title>Erysipelothrix larvae sp. LV19 isolated from the larval gut of the rhinoceros beetle, Trypoxylus dichotomus.</title>
        <authorList>
            <person name="Lim S."/>
            <person name="Kim B.-C."/>
        </authorList>
    </citation>
    <scope>NUCLEOTIDE SEQUENCE [LARGE SCALE GENOMIC DNA]</scope>
    <source>
        <strain evidence="1 2">LV19</strain>
    </source>
</reference>
<dbReference type="NCBIfam" id="NF047796">
    <property type="entry name" value="DhDoxPGlucAldDagF"/>
    <property type="match status" value="1"/>
</dbReference>
<name>A0A109UH72_9FIRM</name>
<dbReference type="KEGG" id="erl:AOC36_07545"/>
<dbReference type="InterPro" id="IPR013785">
    <property type="entry name" value="Aldolase_TIM"/>
</dbReference>
<dbReference type="AlphaFoldDB" id="A0A109UH72"/>
<dbReference type="NCBIfam" id="TIGR03581">
    <property type="entry name" value="EF_0839"/>
    <property type="match status" value="1"/>
</dbReference>
<proteinExistence type="predicted"/>
<protein>
    <submittedName>
        <fullName evidence="1">2-dehydro-3-deoxyphosphooctonate aldolase</fullName>
    </submittedName>
</protein>
<dbReference type="Pfam" id="PF07071">
    <property type="entry name" value="KDGP_aldolase"/>
    <property type="match status" value="1"/>
</dbReference>
<dbReference type="STRING" id="1514105.AOC36_07545"/>